<organism evidence="2 3">
    <name type="scientific">Armillaria tabescens</name>
    <name type="common">Ringless honey mushroom</name>
    <name type="synonym">Agaricus tabescens</name>
    <dbReference type="NCBI Taxonomy" id="1929756"/>
    <lineage>
        <taxon>Eukaryota</taxon>
        <taxon>Fungi</taxon>
        <taxon>Dikarya</taxon>
        <taxon>Basidiomycota</taxon>
        <taxon>Agaricomycotina</taxon>
        <taxon>Agaricomycetes</taxon>
        <taxon>Agaricomycetidae</taxon>
        <taxon>Agaricales</taxon>
        <taxon>Marasmiineae</taxon>
        <taxon>Physalacriaceae</taxon>
        <taxon>Desarmillaria</taxon>
    </lineage>
</organism>
<feature type="region of interest" description="Disordered" evidence="1">
    <location>
        <begin position="753"/>
        <end position="822"/>
    </location>
</feature>
<dbReference type="EMBL" id="JAUEPS010000082">
    <property type="protein sequence ID" value="KAK0439731.1"/>
    <property type="molecule type" value="Genomic_DNA"/>
</dbReference>
<sequence>MDIIFSLGIYGSGLSRVDSACDGCRVVRTLLYANSSFCVNFPGRRDRQSTGYNCTGVVNVKTYVDSISESVSVRNIGSDCPNNGSSSLALSLVPCSCYSCKGDLVFRKKWNSHEVWRLKRGELPANSVLDFDTASTPPSCIIHRTFCTSGNCHSPFTKSVRTPSSSSAVNSGLGHVAPNATSTRRCEPAVRLVSTPPLVPEDERMVDESAFSFMSERGGMEEKHDHDLRVQEAEALGLEHLLAVLARELFEEIGTDDWEEPDDDESSDDESSNEEFDRPVTDFEIASNGGSHYSPLPMAPSPTLSGQPLDFLHDFDPRHENTPGPYHFTSHFERVMPSSVVFALALQSFGIPVDPPMYRTLPAVLHNLDVEPSFRILLVCPKCQEVYAVNTPADAKCTACNHTLYNTTPTAAEERHGHTSREKPKPLLQFPMKSLEEQLATLLMVPGIEDEISNSLVKVRQHVPGVYTGIFDGKICQELKAVNGYRFFRPSAETIAAGELRVGVTLGVDWYSLALHLEAFNNRRSQALIPSESTSATSHIMSNVLHYDQLAGAFTFPEGRLVRVALVALVCDKPAAHKLAGFGSHSHTNFYTLCWVKQSDKATPQGWYSINIDSLSAFRARTNAEQRRLQQEYLKCKIKSARDEFATAYATRWTELFHLPYFDVCEMVVIDPTHNLFLGLIKTHFYHIWVQQNVLRKTKELRALHVIMAENQQIPHIWSDYGGHQETPAGMATRRAASIAEVLEAKKQAAIQAKKQAAEEARRPQPTRIPTARVAQRDIEPEDDNGVNDGSRMQGDDPDYDALSRARKRPKPNTLSVAEEEERDNAMASNLHRDDPANFVKLCRVLRILVSKTITTDDLKLSDRLLRSYTKELMVLYGAAVIKPNHHYATHVSSCIKNYRPLREFWTFLFERLNKVLKSFKTGNQSGGELETTFFREFHRTVQQSRLLAQSAQQPPGSELRLAAEAMFAASSDDRGTVQSLAKELDEARQDDGIRLEPSTRAEERYLPSEIYLPLLTHLQMQSSCQRLVFIFVSQPACCSTSAENSLVAVRMNDNPGSALEIGELLSVLVINQAEFWGRRLFGYMRWKPSNVDITGTFWSVFKDVGVQIFQNGHLESHLLNECGRWGSTHELDLYPIVLNETLQKLIHSFGSQEPVMQGLRPECPALSDMPSRRDENAHTKLSLEYKAKLLAEPELVEMDKERKKGYIFCSQPLLTR</sequence>
<dbReference type="RefSeq" id="XP_060323373.1">
    <property type="nucleotide sequence ID" value="XM_060470355.1"/>
</dbReference>
<evidence type="ECO:0000256" key="1">
    <source>
        <dbReference type="SAM" id="MobiDB-lite"/>
    </source>
</evidence>
<comment type="caution">
    <text evidence="2">The sequence shown here is derived from an EMBL/GenBank/DDBJ whole genome shotgun (WGS) entry which is preliminary data.</text>
</comment>
<feature type="compositionally biased region" description="Acidic residues" evidence="1">
    <location>
        <begin position="253"/>
        <end position="274"/>
    </location>
</feature>
<protein>
    <submittedName>
        <fullName evidence="2">Uncharacterized protein</fullName>
    </submittedName>
</protein>
<keyword evidence="3" id="KW-1185">Reference proteome</keyword>
<dbReference type="GeneID" id="85353903"/>
<proteinExistence type="predicted"/>
<evidence type="ECO:0000313" key="2">
    <source>
        <dbReference type="EMBL" id="KAK0439731.1"/>
    </source>
</evidence>
<feature type="region of interest" description="Disordered" evidence="1">
    <location>
        <begin position="253"/>
        <end position="279"/>
    </location>
</feature>
<accession>A0AA39JBJ3</accession>
<reference evidence="2" key="1">
    <citation type="submission" date="2023-06" db="EMBL/GenBank/DDBJ databases">
        <authorList>
            <consortium name="Lawrence Berkeley National Laboratory"/>
            <person name="Ahrendt S."/>
            <person name="Sahu N."/>
            <person name="Indic B."/>
            <person name="Wong-Bajracharya J."/>
            <person name="Merenyi Z."/>
            <person name="Ke H.-M."/>
            <person name="Monk M."/>
            <person name="Kocsube S."/>
            <person name="Drula E."/>
            <person name="Lipzen A."/>
            <person name="Balint B."/>
            <person name="Henrissat B."/>
            <person name="Andreopoulos B."/>
            <person name="Martin F.M."/>
            <person name="Harder C.B."/>
            <person name="Rigling D."/>
            <person name="Ford K.L."/>
            <person name="Foster G.D."/>
            <person name="Pangilinan J."/>
            <person name="Papanicolaou A."/>
            <person name="Barry K."/>
            <person name="LaButti K."/>
            <person name="Viragh M."/>
            <person name="Koriabine M."/>
            <person name="Yan M."/>
            <person name="Riley R."/>
            <person name="Champramary S."/>
            <person name="Plett K.L."/>
            <person name="Tsai I.J."/>
            <person name="Slot J."/>
            <person name="Sipos G."/>
            <person name="Plett J."/>
            <person name="Nagy L.G."/>
            <person name="Grigoriev I.V."/>
        </authorList>
    </citation>
    <scope>NUCLEOTIDE SEQUENCE</scope>
    <source>
        <strain evidence="2">CCBAS 213</strain>
    </source>
</reference>
<gene>
    <name evidence="2" type="ORF">EV420DRAFT_1486184</name>
</gene>
<dbReference type="PANTHER" id="PTHR46579:SF2">
    <property type="entry name" value="C2H2-TYPE DOMAIN-CONTAINING PROTEIN"/>
    <property type="match status" value="1"/>
</dbReference>
<dbReference type="AlphaFoldDB" id="A0AA39JBJ3"/>
<name>A0AA39JBJ3_ARMTA</name>
<dbReference type="PANTHER" id="PTHR46579">
    <property type="entry name" value="F5/8 TYPE C DOMAIN-CONTAINING PROTEIN-RELATED"/>
    <property type="match status" value="1"/>
</dbReference>
<dbReference type="Proteomes" id="UP001175211">
    <property type="component" value="Unassembled WGS sequence"/>
</dbReference>
<evidence type="ECO:0000313" key="3">
    <source>
        <dbReference type="Proteomes" id="UP001175211"/>
    </source>
</evidence>